<dbReference type="PROSITE" id="PS51198">
    <property type="entry name" value="UVRD_HELICASE_ATP_BIND"/>
    <property type="match status" value="1"/>
</dbReference>
<dbReference type="PANTHER" id="PTHR11070:SF2">
    <property type="entry name" value="ATP-DEPENDENT DNA HELICASE SRS2"/>
    <property type="match status" value="1"/>
</dbReference>
<evidence type="ECO:0000256" key="1">
    <source>
        <dbReference type="ARBA" id="ARBA00009922"/>
    </source>
</evidence>
<dbReference type="Proteomes" id="UP000002630">
    <property type="component" value="Linkage Group LG05"/>
</dbReference>
<evidence type="ECO:0000256" key="6">
    <source>
        <dbReference type="ARBA" id="ARBA00023125"/>
    </source>
</evidence>
<feature type="region of interest" description="Disordered" evidence="12">
    <location>
        <begin position="974"/>
        <end position="993"/>
    </location>
</feature>
<keyword evidence="3 11" id="KW-0378">Hydrolase</keyword>
<evidence type="ECO:0000313" key="15">
    <source>
        <dbReference type="EMBL" id="CBJ30041.1"/>
    </source>
</evidence>
<feature type="region of interest" description="Disordered" evidence="12">
    <location>
        <begin position="30"/>
        <end position="56"/>
    </location>
</feature>
<dbReference type="GO" id="GO:0000725">
    <property type="term" value="P:recombinational repair"/>
    <property type="evidence" value="ECO:0007669"/>
    <property type="project" value="TreeGrafter"/>
</dbReference>
<keyword evidence="5 11" id="KW-0067">ATP-binding</keyword>
<feature type="binding site" evidence="11">
    <location>
        <begin position="89"/>
        <end position="96"/>
    </location>
    <ligand>
        <name>ATP</name>
        <dbReference type="ChEBI" id="CHEBI:30616"/>
    </ligand>
</feature>
<dbReference type="InParanoid" id="D7FMX7"/>
<dbReference type="SUPFAM" id="SSF52540">
    <property type="entry name" value="P-loop containing nucleoside triphosphate hydrolases"/>
    <property type="match status" value="1"/>
</dbReference>
<dbReference type="InterPro" id="IPR014016">
    <property type="entry name" value="UvrD-like_ATP-bd"/>
</dbReference>
<dbReference type="OrthoDB" id="1470711at2759"/>
<dbReference type="Gene3D" id="3.40.50.300">
    <property type="entry name" value="P-loop containing nucleotide triphosphate hydrolases"/>
    <property type="match status" value="4"/>
</dbReference>
<keyword evidence="7" id="KW-0413">Isomerase</keyword>
<evidence type="ECO:0000259" key="13">
    <source>
        <dbReference type="PROSITE" id="PS51198"/>
    </source>
</evidence>
<dbReference type="Pfam" id="PF00580">
    <property type="entry name" value="UvrD-helicase"/>
    <property type="match status" value="2"/>
</dbReference>
<dbReference type="GO" id="GO:0003677">
    <property type="term" value="F:DNA binding"/>
    <property type="evidence" value="ECO:0007669"/>
    <property type="project" value="UniProtKB-KW"/>
</dbReference>
<dbReference type="GO" id="GO:0005524">
    <property type="term" value="F:ATP binding"/>
    <property type="evidence" value="ECO:0007669"/>
    <property type="project" value="UniProtKB-UniRule"/>
</dbReference>
<organism evidence="15 16">
    <name type="scientific">Ectocarpus siliculosus</name>
    <name type="common">Brown alga</name>
    <name type="synonym">Conferva siliculosa</name>
    <dbReference type="NCBI Taxonomy" id="2880"/>
    <lineage>
        <taxon>Eukaryota</taxon>
        <taxon>Sar</taxon>
        <taxon>Stramenopiles</taxon>
        <taxon>Ochrophyta</taxon>
        <taxon>PX clade</taxon>
        <taxon>Phaeophyceae</taxon>
        <taxon>Ectocarpales</taxon>
        <taxon>Ectocarpaceae</taxon>
        <taxon>Ectocarpus</taxon>
    </lineage>
</organism>
<evidence type="ECO:0000256" key="12">
    <source>
        <dbReference type="SAM" id="MobiDB-lite"/>
    </source>
</evidence>
<keyword evidence="4 11" id="KW-0347">Helicase</keyword>
<reference evidence="15 16" key="1">
    <citation type="journal article" date="2010" name="Nature">
        <title>The Ectocarpus genome and the independent evolution of multicellularity in brown algae.</title>
        <authorList>
            <person name="Cock J.M."/>
            <person name="Sterck L."/>
            <person name="Rouze P."/>
            <person name="Scornet D."/>
            <person name="Allen A.E."/>
            <person name="Amoutzias G."/>
            <person name="Anthouard V."/>
            <person name="Artiguenave F."/>
            <person name="Aury J.M."/>
            <person name="Badger J.H."/>
            <person name="Beszteri B."/>
            <person name="Billiau K."/>
            <person name="Bonnet E."/>
            <person name="Bothwell J.H."/>
            <person name="Bowler C."/>
            <person name="Boyen C."/>
            <person name="Brownlee C."/>
            <person name="Carrano C.J."/>
            <person name="Charrier B."/>
            <person name="Cho G.Y."/>
            <person name="Coelho S.M."/>
            <person name="Collen J."/>
            <person name="Corre E."/>
            <person name="Da Silva C."/>
            <person name="Delage L."/>
            <person name="Delaroque N."/>
            <person name="Dittami S.M."/>
            <person name="Doulbeau S."/>
            <person name="Elias M."/>
            <person name="Farnham G."/>
            <person name="Gachon C.M."/>
            <person name="Gschloessl B."/>
            <person name="Heesch S."/>
            <person name="Jabbari K."/>
            <person name="Jubin C."/>
            <person name="Kawai H."/>
            <person name="Kimura K."/>
            <person name="Kloareg B."/>
            <person name="Kupper F.C."/>
            <person name="Lang D."/>
            <person name="Le Bail A."/>
            <person name="Leblanc C."/>
            <person name="Lerouge P."/>
            <person name="Lohr M."/>
            <person name="Lopez P.J."/>
            <person name="Martens C."/>
            <person name="Maumus F."/>
            <person name="Michel G."/>
            <person name="Miranda-Saavedra D."/>
            <person name="Morales J."/>
            <person name="Moreau H."/>
            <person name="Motomura T."/>
            <person name="Nagasato C."/>
            <person name="Napoli C.A."/>
            <person name="Nelson D.R."/>
            <person name="Nyvall-Collen P."/>
            <person name="Peters A.F."/>
            <person name="Pommier C."/>
            <person name="Potin P."/>
            <person name="Poulain J."/>
            <person name="Quesneville H."/>
            <person name="Read B."/>
            <person name="Rensing S.A."/>
            <person name="Ritter A."/>
            <person name="Rousvoal S."/>
            <person name="Samanta M."/>
            <person name="Samson G."/>
            <person name="Schroeder D.C."/>
            <person name="Segurens B."/>
            <person name="Strittmatter M."/>
            <person name="Tonon T."/>
            <person name="Tregear J.W."/>
            <person name="Valentin K."/>
            <person name="von Dassow P."/>
            <person name="Yamagishi T."/>
            <person name="Van de Peer Y."/>
            <person name="Wincker P."/>
        </authorList>
    </citation>
    <scope>NUCLEOTIDE SEQUENCE [LARGE SCALE GENOMIC DNA]</scope>
    <source>
        <strain evidence="16">Ec32 / CCAP1310/4</strain>
    </source>
</reference>
<dbReference type="GO" id="GO:0043138">
    <property type="term" value="F:3'-5' DNA helicase activity"/>
    <property type="evidence" value="ECO:0007669"/>
    <property type="project" value="UniProtKB-EC"/>
</dbReference>
<dbReference type="STRING" id="2880.D7FMX7"/>
<comment type="similarity">
    <text evidence="1">Belongs to the helicase family. UvrD subfamily.</text>
</comment>
<proteinExistence type="inferred from homology"/>
<dbReference type="Pfam" id="PF13361">
    <property type="entry name" value="UvrD_C"/>
    <property type="match status" value="2"/>
</dbReference>
<evidence type="ECO:0000256" key="5">
    <source>
        <dbReference type="ARBA" id="ARBA00022840"/>
    </source>
</evidence>
<evidence type="ECO:0000259" key="14">
    <source>
        <dbReference type="PROSITE" id="PS51217"/>
    </source>
</evidence>
<dbReference type="InterPro" id="IPR000212">
    <property type="entry name" value="DNA_helicase_UvrD/REP"/>
</dbReference>
<evidence type="ECO:0000256" key="9">
    <source>
        <dbReference type="ARBA" id="ARBA00034808"/>
    </source>
</evidence>
<dbReference type="InterPro" id="IPR013986">
    <property type="entry name" value="DExx_box_DNA_helicase_dom_sf"/>
</dbReference>
<feature type="domain" description="UvrD-like helicase C-terminal" evidence="14">
    <location>
        <begin position="528"/>
        <end position="843"/>
    </location>
</feature>
<feature type="compositionally biased region" description="Basic and acidic residues" evidence="12">
    <location>
        <begin position="308"/>
        <end position="320"/>
    </location>
</feature>
<feature type="compositionally biased region" description="Basic and acidic residues" evidence="12">
    <location>
        <begin position="976"/>
        <end position="987"/>
    </location>
</feature>
<feature type="region of interest" description="Disordered" evidence="12">
    <location>
        <begin position="1115"/>
        <end position="1205"/>
    </location>
</feature>
<dbReference type="Gene3D" id="1.10.486.10">
    <property type="entry name" value="PCRA, domain 4"/>
    <property type="match status" value="1"/>
</dbReference>
<evidence type="ECO:0000313" key="16">
    <source>
        <dbReference type="Proteomes" id="UP000002630"/>
    </source>
</evidence>
<gene>
    <name evidence="15" type="ORF">Esi_0172_0015</name>
</gene>
<evidence type="ECO:0000256" key="7">
    <source>
        <dbReference type="ARBA" id="ARBA00023235"/>
    </source>
</evidence>
<feature type="compositionally biased region" description="Basic and acidic residues" evidence="12">
    <location>
        <begin position="794"/>
        <end position="823"/>
    </location>
</feature>
<feature type="compositionally biased region" description="Basic and acidic residues" evidence="12">
    <location>
        <begin position="1123"/>
        <end position="1139"/>
    </location>
</feature>
<dbReference type="EMBL" id="FN649730">
    <property type="protein sequence ID" value="CBJ30041.1"/>
    <property type="molecule type" value="Genomic_DNA"/>
</dbReference>
<dbReference type="PROSITE" id="PS51217">
    <property type="entry name" value="UVRD_HELICASE_CTER"/>
    <property type="match status" value="1"/>
</dbReference>
<feature type="region of interest" description="Disordered" evidence="12">
    <location>
        <begin position="794"/>
        <end position="829"/>
    </location>
</feature>
<dbReference type="Gene3D" id="1.10.10.160">
    <property type="match status" value="1"/>
</dbReference>
<comment type="catalytic activity">
    <reaction evidence="10">
        <text>ATP + H2O = ADP + phosphate + H(+)</text>
        <dbReference type="Rhea" id="RHEA:13065"/>
        <dbReference type="ChEBI" id="CHEBI:15377"/>
        <dbReference type="ChEBI" id="CHEBI:15378"/>
        <dbReference type="ChEBI" id="CHEBI:30616"/>
        <dbReference type="ChEBI" id="CHEBI:43474"/>
        <dbReference type="ChEBI" id="CHEBI:456216"/>
        <dbReference type="EC" id="5.6.2.4"/>
    </reaction>
</comment>
<accession>D7FMX7</accession>
<feature type="compositionally biased region" description="Basic residues" evidence="12">
    <location>
        <begin position="34"/>
        <end position="53"/>
    </location>
</feature>
<dbReference type="OMA" id="NALEMAW"/>
<keyword evidence="6" id="KW-0238">DNA-binding</keyword>
<evidence type="ECO:0000256" key="10">
    <source>
        <dbReference type="ARBA" id="ARBA00048988"/>
    </source>
</evidence>
<dbReference type="GO" id="GO:0016787">
    <property type="term" value="F:hydrolase activity"/>
    <property type="evidence" value="ECO:0007669"/>
    <property type="project" value="UniProtKB-UniRule"/>
</dbReference>
<keyword evidence="16" id="KW-1185">Reference proteome</keyword>
<protein>
    <recommendedName>
        <fullName evidence="9">DNA 3'-5' helicase</fullName>
        <ecNumber evidence="9">5.6.2.4</ecNumber>
    </recommendedName>
</protein>
<dbReference type="InterPro" id="IPR014017">
    <property type="entry name" value="DNA_helicase_UvrD-like_C"/>
</dbReference>
<dbReference type="PANTHER" id="PTHR11070">
    <property type="entry name" value="UVRD / RECB / PCRA DNA HELICASE FAMILY MEMBER"/>
    <property type="match status" value="1"/>
</dbReference>
<dbReference type="EMBL" id="FN648230">
    <property type="protein sequence ID" value="CBJ30041.1"/>
    <property type="molecule type" value="Genomic_DNA"/>
</dbReference>
<feature type="region of interest" description="Disordered" evidence="12">
    <location>
        <begin position="1044"/>
        <end position="1101"/>
    </location>
</feature>
<dbReference type="InterPro" id="IPR027417">
    <property type="entry name" value="P-loop_NTPase"/>
</dbReference>
<evidence type="ECO:0000256" key="2">
    <source>
        <dbReference type="ARBA" id="ARBA00022741"/>
    </source>
</evidence>
<sequence>MIAVVHGLPRPTARRLTALQLGTKTASAAAAAGRWKRHRRGHWSRAAGTRRGHPLSSVVHSGRASVLLDPAQEDVVLLDLETPAILLTAGAGTGKTHTLAARLARILGVEPRRPTELSVDNLTAVEKAGAGIGAGVGRLGRLHVFGDEGGAGKGGLWGHRRVAAHAAAPESVLVLSFTKQGAQDVRERAIAVGVPRAQADRVWAATFHSFAATVLKQNGHLLWPESEESDLGWSAASSRRRATFGLDMIGHAEQVDLVARILADSDRGGWDSRDDLAAASYKGDAAFEGPWSATAGGRSNGSWGMPPTKEERGKETAQRRKELETRAKTVLSRIGVWKEQGITVEEHRSTNMEADDYTDAAAAAVYPSYQQHLRRRRQVDFGDLCLMVTELFTRHPEVLERYRWRFRHVLVDEYQDTSPAQQRLLKALVSGVPSKRRAASATPASISPDPAVAIGEGGDGECFGAAGTGKSEGLEHHQGLGVSLFCAGDEDQHIYGWRGTTVDHLHRFEEDFPGAVRCALTETHRLPVHVLRSATGLMRAGGLVPLLNRRMRTKQHTPGAVVRAQGLWNSREEGKWVALEASKMNREQGISYKDMAVIARTAYNTRELEEALAARGVPYTVEGGSSFFSRGEVQAPLALLALCANPQDDEAFRRFISLRSKTRLLDWATPSTMRGVGELAVADGVSYAEGVRLSVSRGLLKGEDSSNFIYGLRRWASLLMGWQRLHEAERGAAVWRIFWEAGFLPRPVDASFAPHRGGGGGPDQESIGKLATAASRCDHIGRFLLRAARAREETANKKAARKGGEGRGRGGRWEGTTGKKDKQSTTPSSEDALEMMTMHQAKGREFKVVFLTGWDEGSFPLLPNSGDGEHAVESLERVQEERRLGYVALTRASENVIITFSKKRRFNDAWIDSAGPSRFLLEMPTEYVEVSPDAIGRTLNDYPGFAGTHRLAFHGMIEAGKLRRSRPVLMSASEIAKNEEDTPRGDDLPSGCTILNRNPALALASSDFVKPHHKSAEASDLDAAKASDGKGNSLLEAARRAVGEVGGSASKGTTPSSSVADDSAGAAGQSETSTIPPTSALNGRPTRDESPPPRSGSKSNALEMAWSSAEAFLRSIASGGGPGEKKTERSGRKESRVDTAKVAGTQPEAPGMAPVPFGRAGEPSSPGRPQHRQAGEGAAPKASPLRYNPGPTFRKSRGRRRKALLDPSGITAEEVVGADELLALLGDSSLQQASLKNYLRAVLAIQHGCVRGSIPVWRPDGGKKAAKGAASTSGKAALRGGLAESEATGRAALSTCSAQDLTNYIVTLLDARNKGGA</sequence>
<evidence type="ECO:0000256" key="4">
    <source>
        <dbReference type="ARBA" id="ARBA00022806"/>
    </source>
</evidence>
<keyword evidence="2 11" id="KW-0547">Nucleotide-binding</keyword>
<dbReference type="EC" id="5.6.2.4" evidence="9"/>
<comment type="catalytic activity">
    <reaction evidence="8">
        <text>Couples ATP hydrolysis with the unwinding of duplex DNA by translocating in the 3'-5' direction.</text>
        <dbReference type="EC" id="5.6.2.4"/>
    </reaction>
</comment>
<name>D7FMX7_ECTSI</name>
<feature type="region of interest" description="Disordered" evidence="12">
    <location>
        <begin position="292"/>
        <end position="320"/>
    </location>
</feature>
<feature type="compositionally biased region" description="Polar residues" evidence="12">
    <location>
        <begin position="1069"/>
        <end position="1081"/>
    </location>
</feature>
<evidence type="ECO:0000256" key="8">
    <source>
        <dbReference type="ARBA" id="ARBA00034617"/>
    </source>
</evidence>
<dbReference type="eggNOG" id="KOG2108">
    <property type="taxonomic scope" value="Eukaryota"/>
</dbReference>
<dbReference type="CDD" id="cd17932">
    <property type="entry name" value="DEXQc_UvrD"/>
    <property type="match status" value="1"/>
</dbReference>
<evidence type="ECO:0000256" key="11">
    <source>
        <dbReference type="PROSITE-ProRule" id="PRU00560"/>
    </source>
</evidence>
<feature type="domain" description="UvrD-like helicase ATP-binding" evidence="13">
    <location>
        <begin position="68"/>
        <end position="527"/>
    </location>
</feature>
<feature type="compositionally biased region" description="Low complexity" evidence="12">
    <location>
        <begin position="1056"/>
        <end position="1068"/>
    </location>
</feature>
<evidence type="ECO:0000256" key="3">
    <source>
        <dbReference type="ARBA" id="ARBA00022801"/>
    </source>
</evidence>